<feature type="transmembrane region" description="Helical" evidence="7">
    <location>
        <begin position="18"/>
        <end position="36"/>
    </location>
</feature>
<evidence type="ECO:0000256" key="1">
    <source>
        <dbReference type="ARBA" id="ARBA00004651"/>
    </source>
</evidence>
<evidence type="ECO:0000256" key="7">
    <source>
        <dbReference type="SAM" id="Phobius"/>
    </source>
</evidence>
<keyword evidence="3" id="KW-1003">Cell membrane</keyword>
<feature type="transmembrane region" description="Helical" evidence="7">
    <location>
        <begin position="204"/>
        <end position="228"/>
    </location>
</feature>
<gene>
    <name evidence="8" type="ORF">LCGC14_2541930</name>
</gene>
<dbReference type="AlphaFoldDB" id="A0A0F9BDA5"/>
<comment type="caution">
    <text evidence="8">The sequence shown here is derived from an EMBL/GenBank/DDBJ whole genome shotgun (WGS) entry which is preliminary data.</text>
</comment>
<feature type="transmembrane region" description="Helical" evidence="7">
    <location>
        <begin position="179"/>
        <end position="197"/>
    </location>
</feature>
<dbReference type="PRINTS" id="PR00175">
    <property type="entry name" value="NAALASMPORT"/>
</dbReference>
<feature type="transmembrane region" description="Helical" evidence="7">
    <location>
        <begin position="240"/>
        <end position="264"/>
    </location>
</feature>
<evidence type="ECO:0000256" key="3">
    <source>
        <dbReference type="ARBA" id="ARBA00022475"/>
    </source>
</evidence>
<feature type="transmembrane region" description="Helical" evidence="7">
    <location>
        <begin position="71"/>
        <end position="94"/>
    </location>
</feature>
<accession>A0A0F9BDA5</accession>
<keyword evidence="5 7" id="KW-1133">Transmembrane helix</keyword>
<protein>
    <recommendedName>
        <fullName evidence="9">Amino acid carrier protein</fullName>
    </recommendedName>
</protein>
<dbReference type="PANTHER" id="PTHR30330:SF3">
    <property type="entry name" value="TRANSCRIPTIONAL REGULATOR, LRP FAMILY"/>
    <property type="match status" value="1"/>
</dbReference>
<name>A0A0F9BDA5_9ZZZZ</name>
<organism evidence="8">
    <name type="scientific">marine sediment metagenome</name>
    <dbReference type="NCBI Taxonomy" id="412755"/>
    <lineage>
        <taxon>unclassified sequences</taxon>
        <taxon>metagenomes</taxon>
        <taxon>ecological metagenomes</taxon>
    </lineage>
</organism>
<feature type="transmembrane region" description="Helical" evidence="7">
    <location>
        <begin position="344"/>
        <end position="361"/>
    </location>
</feature>
<dbReference type="EMBL" id="LAZR01041502">
    <property type="protein sequence ID" value="KKL11822.1"/>
    <property type="molecule type" value="Genomic_DNA"/>
</dbReference>
<feature type="transmembrane region" description="Helical" evidence="7">
    <location>
        <begin position="298"/>
        <end position="324"/>
    </location>
</feature>
<keyword evidence="6 7" id="KW-0472">Membrane</keyword>
<reference evidence="8" key="1">
    <citation type="journal article" date="2015" name="Nature">
        <title>Complex archaea that bridge the gap between prokaryotes and eukaryotes.</title>
        <authorList>
            <person name="Spang A."/>
            <person name="Saw J.H."/>
            <person name="Jorgensen S.L."/>
            <person name="Zaremba-Niedzwiedzka K."/>
            <person name="Martijn J."/>
            <person name="Lind A.E."/>
            <person name="van Eijk R."/>
            <person name="Schleper C."/>
            <person name="Guy L."/>
            <person name="Ettema T.J."/>
        </authorList>
    </citation>
    <scope>NUCLEOTIDE SEQUENCE</scope>
</reference>
<evidence type="ECO:0000313" key="8">
    <source>
        <dbReference type="EMBL" id="KKL11822.1"/>
    </source>
</evidence>
<keyword evidence="2" id="KW-0813">Transport</keyword>
<dbReference type="PANTHER" id="PTHR30330">
    <property type="entry name" value="AGSS FAMILY TRANSPORTER, SODIUM-ALANINE"/>
    <property type="match status" value="1"/>
</dbReference>
<evidence type="ECO:0000256" key="2">
    <source>
        <dbReference type="ARBA" id="ARBA00022448"/>
    </source>
</evidence>
<evidence type="ECO:0000256" key="5">
    <source>
        <dbReference type="ARBA" id="ARBA00022989"/>
    </source>
</evidence>
<feature type="transmembrane region" description="Helical" evidence="7">
    <location>
        <begin position="100"/>
        <end position="120"/>
    </location>
</feature>
<evidence type="ECO:0000256" key="4">
    <source>
        <dbReference type="ARBA" id="ARBA00022692"/>
    </source>
</evidence>
<proteinExistence type="predicted"/>
<dbReference type="Pfam" id="PF01235">
    <property type="entry name" value="Na_Ala_symp"/>
    <property type="match status" value="1"/>
</dbReference>
<dbReference type="Gene3D" id="1.20.1740.10">
    <property type="entry name" value="Amino acid/polyamine transporter I"/>
    <property type="match status" value="1"/>
</dbReference>
<dbReference type="GO" id="GO:0005886">
    <property type="term" value="C:plasma membrane"/>
    <property type="evidence" value="ECO:0007669"/>
    <property type="project" value="UniProtKB-SubCell"/>
</dbReference>
<sequence length="362" mass="40171">MSVINQIYSFFNYLDTFFWGYIGFVLVAALGLYLSIRFRFFQILKIKLIVMEFFKVSKNVDKEKGIHPIKIFFSSVGGMVGIGNVVGIITAIQIGGPGALFWVWLAAPFGALIKYSEIFLGMKYRITKGNSFEGGPMYYLKAALKSKIFPVIVAILLCIYGVEIYQFNVICDSLSENLHFNKLFIVFAFLALVLYACRGGIKRVAKICTVLMPFFMVFYTGMCFFIIIKNFSLLKEVISLVFNSAFTGHAAVGGCAGSSLIIAIKQGISTAVYSGDIGIGYDSIINSQSSNKKPESQAVLSILGIFIDNFICTLSIVVLLMSSIWQMGATIEGSKLIQLAFSKYFPYMNVFMPIFLLLTGYS</sequence>
<feature type="non-terminal residue" evidence="8">
    <location>
        <position position="362"/>
    </location>
</feature>
<evidence type="ECO:0008006" key="9">
    <source>
        <dbReference type="Google" id="ProtNLM"/>
    </source>
</evidence>
<feature type="transmembrane region" description="Helical" evidence="7">
    <location>
        <begin position="148"/>
        <end position="167"/>
    </location>
</feature>
<keyword evidence="4 7" id="KW-0812">Transmembrane</keyword>
<comment type="subcellular location">
    <subcellularLocation>
        <location evidence="1">Cell membrane</location>
        <topology evidence="1">Multi-pass membrane protein</topology>
    </subcellularLocation>
</comment>
<dbReference type="GO" id="GO:0005283">
    <property type="term" value="F:amino acid:sodium symporter activity"/>
    <property type="evidence" value="ECO:0007669"/>
    <property type="project" value="InterPro"/>
</dbReference>
<dbReference type="InterPro" id="IPR001463">
    <property type="entry name" value="Na/Ala_symport"/>
</dbReference>
<dbReference type="NCBIfam" id="TIGR00835">
    <property type="entry name" value="agcS"/>
    <property type="match status" value="1"/>
</dbReference>
<evidence type="ECO:0000256" key="6">
    <source>
        <dbReference type="ARBA" id="ARBA00023136"/>
    </source>
</evidence>